<dbReference type="SUPFAM" id="SSF52980">
    <property type="entry name" value="Restriction endonuclease-like"/>
    <property type="match status" value="1"/>
</dbReference>
<dbReference type="Pfam" id="PF08721">
    <property type="entry name" value="Tn7_Tnp_TnsA_C"/>
    <property type="match status" value="1"/>
</dbReference>
<dbReference type="Gene3D" id="3.40.1350.10">
    <property type="match status" value="1"/>
</dbReference>
<dbReference type="InterPro" id="IPR011856">
    <property type="entry name" value="tRNA_endonuc-like_dom_sf"/>
</dbReference>
<dbReference type="Pfam" id="PF08722">
    <property type="entry name" value="Tn7_TnsA-like_N"/>
    <property type="match status" value="1"/>
</dbReference>
<keyword evidence="4" id="KW-1185">Reference proteome</keyword>
<dbReference type="SUPFAM" id="SSF46785">
    <property type="entry name" value="Winged helix' DNA-binding domain"/>
    <property type="match status" value="1"/>
</dbReference>
<keyword evidence="3" id="KW-0378">Hydrolase</keyword>
<accession>A0A4R2FM52</accession>
<reference evidence="3 4" key="1">
    <citation type="submission" date="2019-03" db="EMBL/GenBank/DDBJ databases">
        <title>Freshwater and sediment microbial communities from various areas in North America, analyzing microbe dynamics in response to fracking.</title>
        <authorList>
            <person name="Lamendella R."/>
        </authorList>
    </citation>
    <scope>NUCLEOTIDE SEQUENCE [LARGE SCALE GENOMIC DNA]</scope>
    <source>
        <strain evidence="3 4">74A</strain>
    </source>
</reference>
<feature type="domain" description="TnsA endonuclease C-terminal" evidence="1">
    <location>
        <begin position="167"/>
        <end position="246"/>
    </location>
</feature>
<keyword evidence="3" id="KW-0255">Endonuclease</keyword>
<proteinExistence type="predicted"/>
<dbReference type="InterPro" id="IPR014833">
    <property type="entry name" value="TnsA_N"/>
</dbReference>
<gene>
    <name evidence="3" type="ORF">EDC91_106107</name>
</gene>
<name>A0A4R2FM52_9GAMM</name>
<dbReference type="RefSeq" id="WP_133038397.1">
    <property type="nucleotide sequence ID" value="NZ_SLWF01000006.1"/>
</dbReference>
<dbReference type="Gene3D" id="1.10.10.10">
    <property type="entry name" value="Winged helix-like DNA-binding domain superfamily/Winged helix DNA-binding domain"/>
    <property type="match status" value="1"/>
</dbReference>
<dbReference type="InterPro" id="IPR036390">
    <property type="entry name" value="WH_DNA-bd_sf"/>
</dbReference>
<dbReference type="CDD" id="cd22362">
    <property type="entry name" value="TnsA_endonuclease-like"/>
    <property type="match status" value="1"/>
</dbReference>
<dbReference type="OrthoDB" id="5291587at2"/>
<dbReference type="AlphaFoldDB" id="A0A4R2FM52"/>
<keyword evidence="3" id="KW-0540">Nuclease</keyword>
<dbReference type="InterPro" id="IPR036388">
    <property type="entry name" value="WH-like_DNA-bd_sf"/>
</dbReference>
<dbReference type="InterPro" id="IPR011335">
    <property type="entry name" value="Restrct_endonuc-II-like"/>
</dbReference>
<protein>
    <submittedName>
        <fullName evidence="3">TnsA endonuclease-like protein</fullName>
    </submittedName>
</protein>
<evidence type="ECO:0000313" key="3">
    <source>
        <dbReference type="EMBL" id="TCN86832.1"/>
    </source>
</evidence>
<evidence type="ECO:0000313" key="4">
    <source>
        <dbReference type="Proteomes" id="UP000294832"/>
    </source>
</evidence>
<dbReference type="InterPro" id="IPR014832">
    <property type="entry name" value="TnsA_C"/>
</dbReference>
<dbReference type="GO" id="GO:0004519">
    <property type="term" value="F:endonuclease activity"/>
    <property type="evidence" value="ECO:0007669"/>
    <property type="project" value="UniProtKB-KW"/>
</dbReference>
<organism evidence="3 4">
    <name type="scientific">Shewanella fodinae</name>
    <dbReference type="NCBI Taxonomy" id="552357"/>
    <lineage>
        <taxon>Bacteria</taxon>
        <taxon>Pseudomonadati</taxon>
        <taxon>Pseudomonadota</taxon>
        <taxon>Gammaproteobacteria</taxon>
        <taxon>Alteromonadales</taxon>
        <taxon>Shewanellaceae</taxon>
        <taxon>Shewanella</taxon>
    </lineage>
</organism>
<comment type="caution">
    <text evidence="3">The sequence shown here is derived from an EMBL/GenBank/DDBJ whole genome shotgun (WGS) entry which is preliminary data.</text>
</comment>
<dbReference type="GO" id="GO:0003676">
    <property type="term" value="F:nucleic acid binding"/>
    <property type="evidence" value="ECO:0007669"/>
    <property type="project" value="InterPro"/>
</dbReference>
<feature type="domain" description="TnsA endonuclease N-terminal" evidence="2">
    <location>
        <begin position="74"/>
        <end position="165"/>
    </location>
</feature>
<evidence type="ECO:0000259" key="2">
    <source>
        <dbReference type="Pfam" id="PF08722"/>
    </source>
</evidence>
<dbReference type="EMBL" id="SLWF01000006">
    <property type="protein sequence ID" value="TCN86832.1"/>
    <property type="molecule type" value="Genomic_DNA"/>
</dbReference>
<dbReference type="Proteomes" id="UP000294832">
    <property type="component" value="Unassembled WGS sequence"/>
</dbReference>
<sequence length="275" mass="31731">MAKSSLGFSEHQIARRIKDGSGQGLGKKYRPWLYVQDVPSDGRSHRVYSHKTGRIHHLLSDLELAAFLVFEWTPNITDIREQFPLNREDTRSITRENRLKHPSIRGVDQVMSSDFLVDVESGPYRQFAIQVKPTEQLADNNTTEKLQIERRYWELKQIPWFLITENQIDPVVKENMSWLYPTKTEGVVGKELLMQVPFLHSVFSKSPQTKVIDICKQIDTAYALEIGQTLRDVRTLTANGYLKFNIHQGFRTITAAELIFCPFSDMEGLLHVANQ</sequence>
<evidence type="ECO:0000259" key="1">
    <source>
        <dbReference type="Pfam" id="PF08721"/>
    </source>
</evidence>